<evidence type="ECO:0000256" key="8">
    <source>
        <dbReference type="ARBA" id="ARBA00022989"/>
    </source>
</evidence>
<feature type="region of interest" description="Disordered" evidence="11">
    <location>
        <begin position="1"/>
        <end position="85"/>
    </location>
</feature>
<evidence type="ECO:0000256" key="6">
    <source>
        <dbReference type="ARBA" id="ARBA00022692"/>
    </source>
</evidence>
<organism evidence="13 14">
    <name type="scientific">Paludibacterium paludis</name>
    <dbReference type="NCBI Taxonomy" id="1225769"/>
    <lineage>
        <taxon>Bacteria</taxon>
        <taxon>Pseudomonadati</taxon>
        <taxon>Pseudomonadota</taxon>
        <taxon>Betaproteobacteria</taxon>
        <taxon>Neisseriales</taxon>
        <taxon>Chromobacteriaceae</taxon>
        <taxon>Paludibacterium</taxon>
    </lineage>
</organism>
<dbReference type="PROSITE" id="PS52015">
    <property type="entry name" value="TONB_CTD"/>
    <property type="match status" value="1"/>
</dbReference>
<comment type="subcellular location">
    <subcellularLocation>
        <location evidence="1 10">Cell inner membrane</location>
        <topology evidence="1 10">Single-pass membrane protein</topology>
        <orientation evidence="1 10">Periplasmic side</orientation>
    </subcellularLocation>
</comment>
<evidence type="ECO:0000256" key="9">
    <source>
        <dbReference type="ARBA" id="ARBA00023136"/>
    </source>
</evidence>
<dbReference type="Proteomes" id="UP000645257">
    <property type="component" value="Unassembled WGS sequence"/>
</dbReference>
<dbReference type="InterPro" id="IPR037682">
    <property type="entry name" value="TonB_C"/>
</dbReference>
<feature type="domain" description="TonB C-terminal" evidence="12">
    <location>
        <begin position="89"/>
        <end position="181"/>
    </location>
</feature>
<dbReference type="PANTHER" id="PTHR33446">
    <property type="entry name" value="PROTEIN TONB-RELATED"/>
    <property type="match status" value="1"/>
</dbReference>
<dbReference type="InterPro" id="IPR051045">
    <property type="entry name" value="TonB-dependent_transducer"/>
</dbReference>
<keyword evidence="4 10" id="KW-1003">Cell membrane</keyword>
<evidence type="ECO:0000259" key="12">
    <source>
        <dbReference type="PROSITE" id="PS52015"/>
    </source>
</evidence>
<reference evidence="13" key="2">
    <citation type="submission" date="2020-09" db="EMBL/GenBank/DDBJ databases">
        <authorList>
            <person name="Sun Q."/>
            <person name="Kim S."/>
        </authorList>
    </citation>
    <scope>NUCLEOTIDE SEQUENCE</scope>
    <source>
        <strain evidence="13">KCTC 32182</strain>
    </source>
</reference>
<evidence type="ECO:0000313" key="13">
    <source>
        <dbReference type="EMBL" id="GGY12766.1"/>
    </source>
</evidence>
<dbReference type="NCBIfam" id="TIGR01352">
    <property type="entry name" value="tonB_Cterm"/>
    <property type="match status" value="1"/>
</dbReference>
<dbReference type="GO" id="GO:0015031">
    <property type="term" value="P:protein transport"/>
    <property type="evidence" value="ECO:0007669"/>
    <property type="project" value="UniProtKB-UniRule"/>
</dbReference>
<keyword evidence="8" id="KW-1133">Transmembrane helix</keyword>
<dbReference type="Gene3D" id="3.30.1150.10">
    <property type="match status" value="1"/>
</dbReference>
<keyword evidence="3 10" id="KW-0813">Transport</keyword>
<keyword evidence="7 10" id="KW-0653">Protein transport</keyword>
<evidence type="ECO:0000256" key="4">
    <source>
        <dbReference type="ARBA" id="ARBA00022475"/>
    </source>
</evidence>
<keyword evidence="10" id="KW-0735">Signal-anchor</keyword>
<dbReference type="InterPro" id="IPR006260">
    <property type="entry name" value="TonB/TolA_C"/>
</dbReference>
<dbReference type="AlphaFoldDB" id="A0A918P1R0"/>
<dbReference type="GO" id="GO:0030288">
    <property type="term" value="C:outer membrane-bounded periplasmic space"/>
    <property type="evidence" value="ECO:0007669"/>
    <property type="project" value="InterPro"/>
</dbReference>
<dbReference type="PRINTS" id="PR01374">
    <property type="entry name" value="TONBPROTEIN"/>
</dbReference>
<accession>A0A918P1R0</accession>
<dbReference type="GO" id="GO:0055085">
    <property type="term" value="P:transmembrane transport"/>
    <property type="evidence" value="ECO:0007669"/>
    <property type="project" value="InterPro"/>
</dbReference>
<evidence type="ECO:0000256" key="2">
    <source>
        <dbReference type="ARBA" id="ARBA00006555"/>
    </source>
</evidence>
<evidence type="ECO:0000256" key="1">
    <source>
        <dbReference type="ARBA" id="ARBA00004383"/>
    </source>
</evidence>
<evidence type="ECO:0000256" key="11">
    <source>
        <dbReference type="SAM" id="MobiDB-lite"/>
    </source>
</evidence>
<keyword evidence="9" id="KW-0472">Membrane</keyword>
<dbReference type="Pfam" id="PF03544">
    <property type="entry name" value="TonB_C"/>
    <property type="match status" value="1"/>
</dbReference>
<comment type="function">
    <text evidence="10">Interacts with outer membrane receptor proteins that carry out high-affinity binding and energy dependent uptake into the periplasmic space of specific substrates. It could act to transduce energy from the cytoplasmic membrane to specific energy-requiring processes in the outer membrane, resulting in the release into the periplasm of ligands bound by these outer membrane proteins.</text>
</comment>
<dbReference type="SUPFAM" id="SSF74653">
    <property type="entry name" value="TolA/TonB C-terminal domain"/>
    <property type="match status" value="1"/>
</dbReference>
<keyword evidence="6" id="KW-0812">Transmembrane</keyword>
<keyword evidence="5 10" id="KW-0997">Cell inner membrane</keyword>
<proteinExistence type="inferred from homology"/>
<comment type="caution">
    <text evidence="13">The sequence shown here is derived from an EMBL/GenBank/DDBJ whole genome shotgun (WGS) entry which is preliminary data.</text>
</comment>
<evidence type="ECO:0000256" key="10">
    <source>
        <dbReference type="RuleBase" id="RU362123"/>
    </source>
</evidence>
<name>A0A918P1R0_9NEIS</name>
<keyword evidence="14" id="KW-1185">Reference proteome</keyword>
<sequence>MVSLAPASAAPARSASPAPAPAPKPVRREIPTPQAKPVATPTSHAAAKPAPAPVPAVAEGGSHAGQAHGSPATAPGPAQGKAAESAVTPPLFSAGYLNNPRPSYPSLSRELGEEGKVLLKVMVGKDGKAMDIALSRSSGYPRLDRAATEAVRQWKFAPARRGDEIIAESVIVPVVFSLQSS</sequence>
<dbReference type="EMBL" id="BMYX01000006">
    <property type="protein sequence ID" value="GGY12766.1"/>
    <property type="molecule type" value="Genomic_DNA"/>
</dbReference>
<dbReference type="GO" id="GO:0031992">
    <property type="term" value="F:energy transducer activity"/>
    <property type="evidence" value="ECO:0007669"/>
    <property type="project" value="InterPro"/>
</dbReference>
<dbReference type="InterPro" id="IPR003538">
    <property type="entry name" value="TonB"/>
</dbReference>
<comment type="similarity">
    <text evidence="2 10">Belongs to the TonB family.</text>
</comment>
<dbReference type="GO" id="GO:0098797">
    <property type="term" value="C:plasma membrane protein complex"/>
    <property type="evidence" value="ECO:0007669"/>
    <property type="project" value="TreeGrafter"/>
</dbReference>
<dbReference type="PANTHER" id="PTHR33446:SF2">
    <property type="entry name" value="PROTEIN TONB"/>
    <property type="match status" value="1"/>
</dbReference>
<evidence type="ECO:0000256" key="7">
    <source>
        <dbReference type="ARBA" id="ARBA00022927"/>
    </source>
</evidence>
<protein>
    <recommendedName>
        <fullName evidence="10">Protein TonB</fullName>
    </recommendedName>
</protein>
<evidence type="ECO:0000256" key="3">
    <source>
        <dbReference type="ARBA" id="ARBA00022448"/>
    </source>
</evidence>
<gene>
    <name evidence="13" type="ORF">GCM10011289_15110</name>
</gene>
<evidence type="ECO:0000256" key="5">
    <source>
        <dbReference type="ARBA" id="ARBA00022519"/>
    </source>
</evidence>
<feature type="compositionally biased region" description="Low complexity" evidence="11">
    <location>
        <begin position="1"/>
        <end position="17"/>
    </location>
</feature>
<evidence type="ECO:0000313" key="14">
    <source>
        <dbReference type="Proteomes" id="UP000645257"/>
    </source>
</evidence>
<reference evidence="13" key="1">
    <citation type="journal article" date="2014" name="Int. J. Syst. Evol. Microbiol.">
        <title>Complete genome sequence of Corynebacterium casei LMG S-19264T (=DSM 44701T), isolated from a smear-ripened cheese.</title>
        <authorList>
            <consortium name="US DOE Joint Genome Institute (JGI-PGF)"/>
            <person name="Walter F."/>
            <person name="Albersmeier A."/>
            <person name="Kalinowski J."/>
            <person name="Ruckert C."/>
        </authorList>
    </citation>
    <scope>NUCLEOTIDE SEQUENCE</scope>
    <source>
        <strain evidence="13">KCTC 32182</strain>
    </source>
</reference>
<dbReference type="GO" id="GO:0015891">
    <property type="term" value="P:siderophore transport"/>
    <property type="evidence" value="ECO:0007669"/>
    <property type="project" value="InterPro"/>
</dbReference>